<dbReference type="InterPro" id="IPR052718">
    <property type="entry name" value="NmrA-type_oxidoreductase"/>
</dbReference>
<name>A0ABP8VSW8_9MICO</name>
<feature type="domain" description="NAD(P)-binding" evidence="1">
    <location>
        <begin position="9"/>
        <end position="180"/>
    </location>
</feature>
<dbReference type="Gene3D" id="3.40.50.720">
    <property type="entry name" value="NAD(P)-binding Rossmann-like Domain"/>
    <property type="match status" value="1"/>
</dbReference>
<protein>
    <submittedName>
        <fullName evidence="2">SDR family oxidoreductase</fullName>
    </submittedName>
</protein>
<proteinExistence type="predicted"/>
<dbReference type="InterPro" id="IPR036291">
    <property type="entry name" value="NAD(P)-bd_dom_sf"/>
</dbReference>
<evidence type="ECO:0000259" key="1">
    <source>
        <dbReference type="Pfam" id="PF13460"/>
    </source>
</evidence>
<dbReference type="EMBL" id="BAABLM010000002">
    <property type="protein sequence ID" value="GAA4669681.1"/>
    <property type="molecule type" value="Genomic_DNA"/>
</dbReference>
<comment type="caution">
    <text evidence="2">The sequence shown here is derived from an EMBL/GenBank/DDBJ whole genome shotgun (WGS) entry which is preliminary data.</text>
</comment>
<gene>
    <name evidence="2" type="ORF">GCM10025780_11190</name>
</gene>
<dbReference type="CDD" id="cd05269">
    <property type="entry name" value="TMR_SDR_a"/>
    <property type="match status" value="1"/>
</dbReference>
<dbReference type="Pfam" id="PF13460">
    <property type="entry name" value="NAD_binding_10"/>
    <property type="match status" value="1"/>
</dbReference>
<dbReference type="RefSeq" id="WP_345374191.1">
    <property type="nucleotide sequence ID" value="NZ_BAABLM010000002.1"/>
</dbReference>
<evidence type="ECO:0000313" key="3">
    <source>
        <dbReference type="Proteomes" id="UP001501295"/>
    </source>
</evidence>
<keyword evidence="3" id="KW-1185">Reference proteome</keyword>
<dbReference type="Gene3D" id="3.90.25.10">
    <property type="entry name" value="UDP-galactose 4-epimerase, domain 1"/>
    <property type="match status" value="1"/>
</dbReference>
<evidence type="ECO:0000313" key="2">
    <source>
        <dbReference type="EMBL" id="GAA4669681.1"/>
    </source>
</evidence>
<organism evidence="2 3">
    <name type="scientific">Frondihabitans cladoniiphilus</name>
    <dbReference type="NCBI Taxonomy" id="715785"/>
    <lineage>
        <taxon>Bacteria</taxon>
        <taxon>Bacillati</taxon>
        <taxon>Actinomycetota</taxon>
        <taxon>Actinomycetes</taxon>
        <taxon>Micrococcales</taxon>
        <taxon>Microbacteriaceae</taxon>
        <taxon>Frondihabitans</taxon>
    </lineage>
</organism>
<reference evidence="3" key="1">
    <citation type="journal article" date="2019" name="Int. J. Syst. Evol. Microbiol.">
        <title>The Global Catalogue of Microorganisms (GCM) 10K type strain sequencing project: providing services to taxonomists for standard genome sequencing and annotation.</title>
        <authorList>
            <consortium name="The Broad Institute Genomics Platform"/>
            <consortium name="The Broad Institute Genome Sequencing Center for Infectious Disease"/>
            <person name="Wu L."/>
            <person name="Ma J."/>
        </authorList>
    </citation>
    <scope>NUCLEOTIDE SEQUENCE [LARGE SCALE GENOMIC DNA]</scope>
    <source>
        <strain evidence="3">JCM 18956</strain>
    </source>
</reference>
<dbReference type="PANTHER" id="PTHR47129">
    <property type="entry name" value="QUINONE OXIDOREDUCTASE 2"/>
    <property type="match status" value="1"/>
</dbReference>
<dbReference type="SUPFAM" id="SSF51735">
    <property type="entry name" value="NAD(P)-binding Rossmann-fold domains"/>
    <property type="match status" value="1"/>
</dbReference>
<dbReference type="InterPro" id="IPR016040">
    <property type="entry name" value="NAD(P)-bd_dom"/>
</dbReference>
<accession>A0ABP8VSW8</accession>
<sequence>MSIIVTASTGQLGALVVDALLARGAAPADVVATARNASKLQAFADKGVTTAALDYTKPETVTAVVKPGDTLVLISGSDLGKRVEQHSAVIQAAKDAGIARIVYTSAPAADDTALILAPEHKATEEFLIGSGVPFTILRNGWYTENYVSQIAAGRDHGELVASVGDGRVASASRSDYAEAAAVAALDASTAGKTYELSGDYAWSFDELAAAVSGIVGKPVSYRAVSPAEHAEILKGAGLDEGTVGFVVGLDGNIRDGLLAVTTGELKELIGHPTVPLAEGLAAAAPAA</sequence>
<dbReference type="Proteomes" id="UP001501295">
    <property type="component" value="Unassembled WGS sequence"/>
</dbReference>
<dbReference type="PANTHER" id="PTHR47129:SF1">
    <property type="entry name" value="NMRA-LIKE DOMAIN-CONTAINING PROTEIN"/>
    <property type="match status" value="1"/>
</dbReference>